<reference evidence="4" key="1">
    <citation type="journal article" date="2023" name="Science">
        <title>Genome structures resolve the early diversification of teleost fishes.</title>
        <authorList>
            <person name="Parey E."/>
            <person name="Louis A."/>
            <person name="Montfort J."/>
            <person name="Bouchez O."/>
            <person name="Roques C."/>
            <person name="Iampietro C."/>
            <person name="Lluch J."/>
            <person name="Castinel A."/>
            <person name="Donnadieu C."/>
            <person name="Desvignes T."/>
            <person name="Floi Bucao C."/>
            <person name="Jouanno E."/>
            <person name="Wen M."/>
            <person name="Mejri S."/>
            <person name="Dirks R."/>
            <person name="Jansen H."/>
            <person name="Henkel C."/>
            <person name="Chen W.J."/>
            <person name="Zahm M."/>
            <person name="Cabau C."/>
            <person name="Klopp C."/>
            <person name="Thompson A.W."/>
            <person name="Robinson-Rechavi M."/>
            <person name="Braasch I."/>
            <person name="Lecointre G."/>
            <person name="Bobe J."/>
            <person name="Postlethwait J.H."/>
            <person name="Berthelot C."/>
            <person name="Roest Crollius H."/>
            <person name="Guiguen Y."/>
        </authorList>
    </citation>
    <scope>NUCLEOTIDE SEQUENCE</scope>
    <source>
        <strain evidence="4">NC1722</strain>
    </source>
</reference>
<proteinExistence type="predicted"/>
<dbReference type="InterPro" id="IPR038269">
    <property type="entry name" value="SCAN_sf"/>
</dbReference>
<evidence type="ECO:0000313" key="5">
    <source>
        <dbReference type="Proteomes" id="UP001221898"/>
    </source>
</evidence>
<keyword evidence="5" id="KW-1185">Reference proteome</keyword>
<dbReference type="InterPro" id="IPR050916">
    <property type="entry name" value="SCAN-C2H2_zinc_finger"/>
</dbReference>
<accession>A0AAD7TCM8</accession>
<dbReference type="Pfam" id="PF02023">
    <property type="entry name" value="SCAN"/>
    <property type="match status" value="1"/>
</dbReference>
<dbReference type="PROSITE" id="PS50804">
    <property type="entry name" value="SCAN_BOX"/>
    <property type="match status" value="1"/>
</dbReference>
<comment type="caution">
    <text evidence="4">The sequence shown here is derived from an EMBL/GenBank/DDBJ whole genome shotgun (WGS) entry which is preliminary data.</text>
</comment>
<dbReference type="EMBL" id="JAINUG010000003">
    <property type="protein sequence ID" value="KAJ8417726.1"/>
    <property type="molecule type" value="Genomic_DNA"/>
</dbReference>
<evidence type="ECO:0000256" key="2">
    <source>
        <dbReference type="SAM" id="MobiDB-lite"/>
    </source>
</evidence>
<dbReference type="AlphaFoldDB" id="A0AAD7TCM8"/>
<feature type="region of interest" description="Disordered" evidence="2">
    <location>
        <begin position="52"/>
        <end position="80"/>
    </location>
</feature>
<keyword evidence="1" id="KW-0539">Nucleus</keyword>
<dbReference type="PANTHER" id="PTHR45935:SF15">
    <property type="entry name" value="SCAN BOX DOMAIN-CONTAINING PROTEIN"/>
    <property type="match status" value="1"/>
</dbReference>
<dbReference type="Proteomes" id="UP001221898">
    <property type="component" value="Unassembled WGS sequence"/>
</dbReference>
<dbReference type="PANTHER" id="PTHR45935">
    <property type="entry name" value="PROTEIN ZBED8-RELATED"/>
    <property type="match status" value="1"/>
</dbReference>
<dbReference type="InterPro" id="IPR003309">
    <property type="entry name" value="SCAN_dom"/>
</dbReference>
<evidence type="ECO:0000256" key="1">
    <source>
        <dbReference type="ARBA" id="ARBA00023242"/>
    </source>
</evidence>
<feature type="domain" description="SCAN box" evidence="3">
    <location>
        <begin position="1"/>
        <end position="40"/>
    </location>
</feature>
<dbReference type="SUPFAM" id="SSF47353">
    <property type="entry name" value="Retrovirus capsid dimerization domain-like"/>
    <property type="match status" value="1"/>
</dbReference>
<evidence type="ECO:0000313" key="4">
    <source>
        <dbReference type="EMBL" id="KAJ8417726.1"/>
    </source>
</evidence>
<evidence type="ECO:0000259" key="3">
    <source>
        <dbReference type="PROSITE" id="PS50804"/>
    </source>
</evidence>
<sequence>MHPEIHSKEEIGETVILEQLLKVLPHDMRVWVKEHEPKDGVTTTLIKEPPLVFSISRPTTATPPEVEKPGTTGTDQVPGVQLGVGEERSGVMQVLQPMA</sequence>
<dbReference type="Gene3D" id="1.10.4020.10">
    <property type="entry name" value="DNA breaking-rejoining enzymes"/>
    <property type="match status" value="1"/>
</dbReference>
<organism evidence="4 5">
    <name type="scientific">Aldrovandia affinis</name>
    <dbReference type="NCBI Taxonomy" id="143900"/>
    <lineage>
        <taxon>Eukaryota</taxon>
        <taxon>Metazoa</taxon>
        <taxon>Chordata</taxon>
        <taxon>Craniata</taxon>
        <taxon>Vertebrata</taxon>
        <taxon>Euteleostomi</taxon>
        <taxon>Actinopterygii</taxon>
        <taxon>Neopterygii</taxon>
        <taxon>Teleostei</taxon>
        <taxon>Notacanthiformes</taxon>
        <taxon>Halosauridae</taxon>
        <taxon>Aldrovandia</taxon>
    </lineage>
</organism>
<protein>
    <recommendedName>
        <fullName evidence="3">SCAN box domain-containing protein</fullName>
    </recommendedName>
</protein>
<gene>
    <name evidence="4" type="ORF">AAFF_G00225690</name>
</gene>
<name>A0AAD7TCM8_9TELE</name>